<dbReference type="InterPro" id="IPR004344">
    <property type="entry name" value="TTL/TTLL_fam"/>
</dbReference>
<evidence type="ECO:0000313" key="2">
    <source>
        <dbReference type="EMBL" id="PWN18501.1"/>
    </source>
</evidence>
<protein>
    <submittedName>
        <fullName evidence="2">TTL-domain-containing protein</fullName>
    </submittedName>
</protein>
<dbReference type="InterPro" id="IPR027746">
    <property type="entry name" value="TTL"/>
</dbReference>
<dbReference type="GeneID" id="37017236"/>
<dbReference type="GO" id="GO:0000932">
    <property type="term" value="C:P-body"/>
    <property type="evidence" value="ECO:0007669"/>
    <property type="project" value="TreeGrafter"/>
</dbReference>
<dbReference type="AlphaFoldDB" id="A0A316U1Z2"/>
<reference evidence="2 3" key="1">
    <citation type="journal article" date="2018" name="Mol. Biol. Evol.">
        <title>Broad Genomic Sampling Reveals a Smut Pathogenic Ancestry of the Fungal Clade Ustilaginomycotina.</title>
        <authorList>
            <person name="Kijpornyongpan T."/>
            <person name="Mondo S.J."/>
            <person name="Barry K."/>
            <person name="Sandor L."/>
            <person name="Lee J."/>
            <person name="Lipzen A."/>
            <person name="Pangilinan J."/>
            <person name="LaButti K."/>
            <person name="Hainaut M."/>
            <person name="Henrissat B."/>
            <person name="Grigoriev I.V."/>
            <person name="Spatafora J.W."/>
            <person name="Aime M.C."/>
        </authorList>
    </citation>
    <scope>NUCLEOTIDE SEQUENCE [LARGE SCALE GENOMIC DNA]</scope>
    <source>
        <strain evidence="2 3">MCA 4718</strain>
    </source>
</reference>
<evidence type="ECO:0000313" key="3">
    <source>
        <dbReference type="Proteomes" id="UP000245942"/>
    </source>
</evidence>
<dbReference type="Pfam" id="PF03133">
    <property type="entry name" value="TTL"/>
    <property type="match status" value="1"/>
</dbReference>
<dbReference type="RefSeq" id="XP_025345661.1">
    <property type="nucleotide sequence ID" value="XM_025495502.1"/>
</dbReference>
<gene>
    <name evidence="2" type="ORF">BCV69DRAFT_76167</name>
</gene>
<sequence length="516" mass="56359">MAASASQDKGEGPSHSSTSASKHAFISFPGALYTHSSVLRAAHSTLAPAGWTLHERAHSGQTDEDTVQWVQEESGTESSSSSSSSSAQRTLYLMDYDLIPFDSIHPSRASGSSTSASSASSYPIRKALIRKNWLYSSIQSHSVKSSSSSSAAAVAGQGSRSALSYLPRTWSVDIQFADDLDELLIDELYDLKEILDKAEGEGEEKKWFILKAGMADRGMGIKMFDSLEALQGILEEWEGDEDSDKGSDSEGEQEEEIEGEDEGDNGVLLGQLRHFVIQEYLSRPLLIAPNSSHPTSYRKFHLRAYVLCIGGLRVHLWDEMLALFAPAPYQDPTEDCDPKIHLTNTCLHADGSLTEDGRLAQENVHLLSDLCREGARYAPSRPGGRTGGKLTGEDWQRLKSLAKATIGATFEAAAKGSGSTNWLMWEGCWEVLGVDLMVGWEGEGEGERGGWRMWLLEVNAQPDFAQSGPRLQKTIDDLFCASLRLAVLGETLNTEAEADATSGMSLCFEEQMRGNW</sequence>
<feature type="region of interest" description="Disordered" evidence="1">
    <location>
        <begin position="1"/>
        <end position="21"/>
    </location>
</feature>
<dbReference type="PANTHER" id="PTHR47551:SF1">
    <property type="entry name" value="TUBULIN--TYROSINE LIGASE PBY1-RELATED"/>
    <property type="match status" value="1"/>
</dbReference>
<dbReference type="STRING" id="1684307.A0A316U1Z2"/>
<dbReference type="PANTHER" id="PTHR47551">
    <property type="entry name" value="TUBULIN--TYROSINE LIGASE PBY1-RELATED"/>
    <property type="match status" value="1"/>
</dbReference>
<feature type="region of interest" description="Disordered" evidence="1">
    <location>
        <begin position="238"/>
        <end position="265"/>
    </location>
</feature>
<evidence type="ECO:0000256" key="1">
    <source>
        <dbReference type="SAM" id="MobiDB-lite"/>
    </source>
</evidence>
<dbReference type="Gene3D" id="3.30.470.20">
    <property type="entry name" value="ATP-grasp fold, B domain"/>
    <property type="match status" value="1"/>
</dbReference>
<keyword evidence="3" id="KW-1185">Reference proteome</keyword>
<dbReference type="OrthoDB" id="202825at2759"/>
<proteinExistence type="predicted"/>
<feature type="compositionally biased region" description="Acidic residues" evidence="1">
    <location>
        <begin position="238"/>
        <end position="264"/>
    </location>
</feature>
<organism evidence="2 3">
    <name type="scientific">Pseudomicrostroma glucosiphilum</name>
    <dbReference type="NCBI Taxonomy" id="1684307"/>
    <lineage>
        <taxon>Eukaryota</taxon>
        <taxon>Fungi</taxon>
        <taxon>Dikarya</taxon>
        <taxon>Basidiomycota</taxon>
        <taxon>Ustilaginomycotina</taxon>
        <taxon>Exobasidiomycetes</taxon>
        <taxon>Microstromatales</taxon>
        <taxon>Microstromatales incertae sedis</taxon>
        <taxon>Pseudomicrostroma</taxon>
    </lineage>
</organism>
<dbReference type="SUPFAM" id="SSF56059">
    <property type="entry name" value="Glutathione synthetase ATP-binding domain-like"/>
    <property type="match status" value="1"/>
</dbReference>
<dbReference type="EMBL" id="KZ819336">
    <property type="protein sequence ID" value="PWN18501.1"/>
    <property type="molecule type" value="Genomic_DNA"/>
</dbReference>
<dbReference type="PROSITE" id="PS51221">
    <property type="entry name" value="TTL"/>
    <property type="match status" value="1"/>
</dbReference>
<feature type="compositionally biased region" description="Polar residues" evidence="1">
    <location>
        <begin position="68"/>
        <end position="77"/>
    </location>
</feature>
<feature type="region of interest" description="Disordered" evidence="1">
    <location>
        <begin position="57"/>
        <end position="86"/>
    </location>
</feature>
<accession>A0A316U1Z2</accession>
<name>A0A316U1Z2_9BASI</name>
<dbReference type="Proteomes" id="UP000245942">
    <property type="component" value="Unassembled WGS sequence"/>
</dbReference>